<dbReference type="EMBL" id="AZFM01000017">
    <property type="protein sequence ID" value="KRL89853.1"/>
    <property type="molecule type" value="Genomic_DNA"/>
</dbReference>
<organism evidence="1 2">
    <name type="scientific">Lactobacillus kalixensis DSM 16043</name>
    <dbReference type="NCBI Taxonomy" id="1423763"/>
    <lineage>
        <taxon>Bacteria</taxon>
        <taxon>Bacillati</taxon>
        <taxon>Bacillota</taxon>
        <taxon>Bacilli</taxon>
        <taxon>Lactobacillales</taxon>
        <taxon>Lactobacillaceae</taxon>
        <taxon>Lactobacillus</taxon>
    </lineage>
</organism>
<protein>
    <recommendedName>
        <fullName evidence="3">Phage XkdN-like protein</fullName>
    </recommendedName>
</protein>
<dbReference type="STRING" id="1423763.FC46_GL000501"/>
<evidence type="ECO:0000313" key="2">
    <source>
        <dbReference type="Proteomes" id="UP000051036"/>
    </source>
</evidence>
<dbReference type="InterPro" id="IPR014986">
    <property type="entry name" value="XkdN-like"/>
</dbReference>
<sequence>MAEKFNVADFIDVESPVKEKEVKLKRFKTPFKIKSLTEKELEELRKDSQTVELNRATRTKHKVFDQEKFNDKLIEACVVVPNLKNEELQKHYGTYGDPAGTLEAMLLAGEYNVLAKKIMDLSGLDEDSDIDLVEEAKN</sequence>
<gene>
    <name evidence="1" type="ORF">FC46_GL000501</name>
</gene>
<dbReference type="Proteomes" id="UP000051036">
    <property type="component" value="Unassembled WGS sequence"/>
</dbReference>
<proteinExistence type="predicted"/>
<dbReference type="OrthoDB" id="1807498at2"/>
<accession>A0A0R1U949</accession>
<dbReference type="InterPro" id="IPR038559">
    <property type="entry name" value="XkdN-like_sf"/>
</dbReference>
<dbReference type="PATRIC" id="fig|1423763.3.peg.504"/>
<evidence type="ECO:0000313" key="1">
    <source>
        <dbReference type="EMBL" id="KRL89853.1"/>
    </source>
</evidence>
<keyword evidence="2" id="KW-1185">Reference proteome</keyword>
<dbReference type="AlphaFoldDB" id="A0A0R1U949"/>
<name>A0A0R1U949_9LACO</name>
<dbReference type="Gene3D" id="3.30.2220.30">
    <property type="match status" value="1"/>
</dbReference>
<reference evidence="1 2" key="1">
    <citation type="journal article" date="2015" name="Genome Announc.">
        <title>Expanding the biotechnology potential of lactobacilli through comparative genomics of 213 strains and associated genera.</title>
        <authorList>
            <person name="Sun Z."/>
            <person name="Harris H.M."/>
            <person name="McCann A."/>
            <person name="Guo C."/>
            <person name="Argimon S."/>
            <person name="Zhang W."/>
            <person name="Yang X."/>
            <person name="Jeffery I.B."/>
            <person name="Cooney J.C."/>
            <person name="Kagawa T.F."/>
            <person name="Liu W."/>
            <person name="Song Y."/>
            <person name="Salvetti E."/>
            <person name="Wrobel A."/>
            <person name="Rasinkangas P."/>
            <person name="Parkhill J."/>
            <person name="Rea M.C."/>
            <person name="O'Sullivan O."/>
            <person name="Ritari J."/>
            <person name="Douillard F.P."/>
            <person name="Paul Ross R."/>
            <person name="Yang R."/>
            <person name="Briner A.E."/>
            <person name="Felis G.E."/>
            <person name="de Vos W.M."/>
            <person name="Barrangou R."/>
            <person name="Klaenhammer T.R."/>
            <person name="Caufield P.W."/>
            <person name="Cui Y."/>
            <person name="Zhang H."/>
            <person name="O'Toole P.W."/>
        </authorList>
    </citation>
    <scope>NUCLEOTIDE SEQUENCE [LARGE SCALE GENOMIC DNA]</scope>
    <source>
        <strain evidence="1 2">DSM 16043</strain>
    </source>
</reference>
<dbReference type="RefSeq" id="WP_057798826.1">
    <property type="nucleotide sequence ID" value="NZ_AZFM01000017.1"/>
</dbReference>
<evidence type="ECO:0008006" key="3">
    <source>
        <dbReference type="Google" id="ProtNLM"/>
    </source>
</evidence>
<comment type="caution">
    <text evidence="1">The sequence shown here is derived from an EMBL/GenBank/DDBJ whole genome shotgun (WGS) entry which is preliminary data.</text>
</comment>
<dbReference type="Pfam" id="PF08890">
    <property type="entry name" value="Phage_TAC_5"/>
    <property type="match status" value="1"/>
</dbReference>